<accession>A0ABT4MUW9</accession>
<keyword evidence="3" id="KW-1185">Reference proteome</keyword>
<dbReference type="PANTHER" id="PTHR43433">
    <property type="entry name" value="HYDROLASE, ALPHA/BETA FOLD FAMILY PROTEIN"/>
    <property type="match status" value="1"/>
</dbReference>
<dbReference type="InterPro" id="IPR029058">
    <property type="entry name" value="AB_hydrolase_fold"/>
</dbReference>
<proteinExistence type="predicted"/>
<organism evidence="2 3">
    <name type="scientific">Gordonia rubripertincta</name>
    <name type="common">Rhodococcus corallinus</name>
    <dbReference type="NCBI Taxonomy" id="36822"/>
    <lineage>
        <taxon>Bacteria</taxon>
        <taxon>Bacillati</taxon>
        <taxon>Actinomycetota</taxon>
        <taxon>Actinomycetes</taxon>
        <taxon>Mycobacteriales</taxon>
        <taxon>Gordoniaceae</taxon>
        <taxon>Gordonia</taxon>
    </lineage>
</organism>
<feature type="domain" description="AB hydrolase-1" evidence="1">
    <location>
        <begin position="69"/>
        <end position="296"/>
    </location>
</feature>
<reference evidence="2" key="1">
    <citation type="submission" date="2022-12" db="EMBL/GenBank/DDBJ databases">
        <authorList>
            <person name="Krivoruchko A.V."/>
            <person name="Elkin A."/>
        </authorList>
    </citation>
    <scope>NUCLEOTIDE SEQUENCE</scope>
    <source>
        <strain evidence="2">IEGM 1388</strain>
    </source>
</reference>
<dbReference type="InterPro" id="IPR000073">
    <property type="entry name" value="AB_hydrolase_1"/>
</dbReference>
<dbReference type="Pfam" id="PF00561">
    <property type="entry name" value="Abhydrolase_1"/>
    <property type="match status" value="1"/>
</dbReference>
<name>A0ABT4MUW9_GORRU</name>
<keyword evidence="2" id="KW-0378">Hydrolase</keyword>
<dbReference type="Gene3D" id="3.40.50.1820">
    <property type="entry name" value="alpha/beta hydrolase"/>
    <property type="match status" value="1"/>
</dbReference>
<dbReference type="EMBL" id="JAPWIE010000003">
    <property type="protein sequence ID" value="MCZ4550800.1"/>
    <property type="molecule type" value="Genomic_DNA"/>
</dbReference>
<evidence type="ECO:0000313" key="2">
    <source>
        <dbReference type="EMBL" id="MCZ4550800.1"/>
    </source>
</evidence>
<dbReference type="GO" id="GO:0016787">
    <property type="term" value="F:hydrolase activity"/>
    <property type="evidence" value="ECO:0007669"/>
    <property type="project" value="UniProtKB-KW"/>
</dbReference>
<dbReference type="Proteomes" id="UP001067235">
    <property type="component" value="Unassembled WGS sequence"/>
</dbReference>
<protein>
    <submittedName>
        <fullName evidence="2">Alpha/beta hydrolase</fullName>
    </submittedName>
</protein>
<dbReference type="PRINTS" id="PR00111">
    <property type="entry name" value="ABHYDROLASE"/>
</dbReference>
<dbReference type="PANTHER" id="PTHR43433:SF5">
    <property type="entry name" value="AB HYDROLASE-1 DOMAIN-CONTAINING PROTEIN"/>
    <property type="match status" value="1"/>
</dbReference>
<dbReference type="RefSeq" id="WP_301571375.1">
    <property type="nucleotide sequence ID" value="NZ_JAPWIE010000003.1"/>
</dbReference>
<sequence length="326" mass="35150">MTVRTVMTAAQRLSGPGVDLLRKGAAAGLRAALPSPPEVDSVPEGQILELPGRGQTFVVDVPGPTPEAPTIVLLHALGCTAYLSWMATFGALSNHYRVVTFDQRWHGRGIRSSKFEFDDCADDVAAVLDALGVDRAVIAGYSMGGAVAQLTWRRHPHRVCGLVLCSTARNFRGKHGERLFFPLMTATMMPLTGFALAHVDQLAQTLPELPSIEVADSAAWTRVEFRSTSAWSIPHALAELGRFDSAAWIGDVDVPTAVVVTTRDRIIPSRRQRRLAASITGAQVFSAAGGHAAIVLGATDWVPTFVEAAENVIARIDPEIREQYSY</sequence>
<gene>
    <name evidence="2" type="ORF">O4213_12475</name>
</gene>
<dbReference type="InterPro" id="IPR050471">
    <property type="entry name" value="AB_hydrolase"/>
</dbReference>
<dbReference type="SUPFAM" id="SSF53474">
    <property type="entry name" value="alpha/beta-Hydrolases"/>
    <property type="match status" value="1"/>
</dbReference>
<comment type="caution">
    <text evidence="2">The sequence shown here is derived from an EMBL/GenBank/DDBJ whole genome shotgun (WGS) entry which is preliminary data.</text>
</comment>
<evidence type="ECO:0000259" key="1">
    <source>
        <dbReference type="Pfam" id="PF00561"/>
    </source>
</evidence>
<evidence type="ECO:0000313" key="3">
    <source>
        <dbReference type="Proteomes" id="UP001067235"/>
    </source>
</evidence>